<sequence length="301" mass="34132">MEHPNKPKNSAFKQQRLKAWQPILTPRPVITTFFIVGAVFVIIGVALTVSTNKVKESKIEYTDCPLNSTCTKSIEISDKLSSPVYMYYQLTNYHQNHRRYVKSRSDKQLRGEKVSFKDLEICKPRRSLDDSSSPDKIYIPCGLIAYSKFTDIFELGDGASNFTLSKGDIAWNSDVTKKFQNPNPFPVGIEIQRNFEDPDFVNWMRVAALPTFRKLYAKIDQDIEKGTYNLYINNTYEVSSFDGTKTIILTTTSWAGGKNIFLGSAYLALGSFIIGIGIFCLITHLVAPRKLADTTYLPWKS</sequence>
<evidence type="ECO:0000256" key="6">
    <source>
        <dbReference type="PIRNR" id="PIRNR015840"/>
    </source>
</evidence>
<dbReference type="AlphaFoldDB" id="A0A9Q0LJV2"/>
<keyword evidence="5 6" id="KW-0472">Membrane</keyword>
<evidence type="ECO:0000256" key="4">
    <source>
        <dbReference type="ARBA" id="ARBA00022989"/>
    </source>
</evidence>
<dbReference type="GO" id="GO:0005783">
    <property type="term" value="C:endoplasmic reticulum"/>
    <property type="evidence" value="ECO:0007669"/>
    <property type="project" value="TreeGrafter"/>
</dbReference>
<dbReference type="Pfam" id="PF03381">
    <property type="entry name" value="CDC50"/>
    <property type="match status" value="1"/>
</dbReference>
<dbReference type="Proteomes" id="UP001149090">
    <property type="component" value="Unassembled WGS sequence"/>
</dbReference>
<name>A0A9Q0LJV2_ANAIG</name>
<dbReference type="EMBL" id="JAPDFW010000080">
    <property type="protein sequence ID" value="KAJ5072713.1"/>
    <property type="molecule type" value="Genomic_DNA"/>
</dbReference>
<feature type="transmembrane region" description="Helical" evidence="7">
    <location>
        <begin position="266"/>
        <end position="287"/>
    </location>
</feature>
<dbReference type="GO" id="GO:0005886">
    <property type="term" value="C:plasma membrane"/>
    <property type="evidence" value="ECO:0007669"/>
    <property type="project" value="TreeGrafter"/>
</dbReference>
<accession>A0A9Q0LJV2</accession>
<evidence type="ECO:0000256" key="7">
    <source>
        <dbReference type="SAM" id="Phobius"/>
    </source>
</evidence>
<keyword evidence="3 7" id="KW-0812">Transmembrane</keyword>
<protein>
    <submittedName>
        <fullName evidence="8">Cell cycle control protein</fullName>
    </submittedName>
</protein>
<feature type="transmembrane region" description="Helical" evidence="7">
    <location>
        <begin position="29"/>
        <end position="49"/>
    </location>
</feature>
<comment type="subcellular location">
    <subcellularLocation>
        <location evidence="1">Membrane</location>
        <topology evidence="1">Multi-pass membrane protein</topology>
    </subcellularLocation>
</comment>
<dbReference type="InterPro" id="IPR005045">
    <property type="entry name" value="CDC50/LEM3_fam"/>
</dbReference>
<keyword evidence="4 7" id="KW-1133">Transmembrane helix</keyword>
<gene>
    <name evidence="8" type="ORF">M0811_09410</name>
</gene>
<reference evidence="8" key="1">
    <citation type="submission" date="2022-10" db="EMBL/GenBank/DDBJ databases">
        <title>Novel sulphate-reducing endosymbionts in the free-living metamonad Anaeramoeba.</title>
        <authorList>
            <person name="Jerlstrom-Hultqvist J."/>
            <person name="Cepicka I."/>
            <person name="Gallot-Lavallee L."/>
            <person name="Salas-Leiva D."/>
            <person name="Curtis B.A."/>
            <person name="Zahonova K."/>
            <person name="Pipaliya S."/>
            <person name="Dacks J."/>
            <person name="Roger A.J."/>
        </authorList>
    </citation>
    <scope>NUCLEOTIDE SEQUENCE</scope>
    <source>
        <strain evidence="8">BMAN</strain>
    </source>
</reference>
<dbReference type="PANTHER" id="PTHR10926:SF0">
    <property type="entry name" value="CDC50, ISOFORM A"/>
    <property type="match status" value="1"/>
</dbReference>
<dbReference type="PANTHER" id="PTHR10926">
    <property type="entry name" value="CELL CYCLE CONTROL PROTEIN 50"/>
    <property type="match status" value="1"/>
</dbReference>
<organism evidence="8 9">
    <name type="scientific">Anaeramoeba ignava</name>
    <name type="common">Anaerobic marine amoeba</name>
    <dbReference type="NCBI Taxonomy" id="1746090"/>
    <lineage>
        <taxon>Eukaryota</taxon>
        <taxon>Metamonada</taxon>
        <taxon>Anaeramoebidae</taxon>
        <taxon>Anaeramoeba</taxon>
    </lineage>
</organism>
<dbReference type="OMA" id="IPWSMFN"/>
<comment type="caution">
    <text evidence="8">The sequence shown here is derived from an EMBL/GenBank/DDBJ whole genome shotgun (WGS) entry which is preliminary data.</text>
</comment>
<evidence type="ECO:0000313" key="9">
    <source>
        <dbReference type="Proteomes" id="UP001149090"/>
    </source>
</evidence>
<dbReference type="GO" id="GO:0005794">
    <property type="term" value="C:Golgi apparatus"/>
    <property type="evidence" value="ECO:0007669"/>
    <property type="project" value="TreeGrafter"/>
</dbReference>
<dbReference type="PIRSF" id="PIRSF015840">
    <property type="entry name" value="DUF284_TM_euk"/>
    <property type="match status" value="1"/>
</dbReference>
<evidence type="ECO:0000256" key="5">
    <source>
        <dbReference type="ARBA" id="ARBA00023136"/>
    </source>
</evidence>
<evidence type="ECO:0000256" key="2">
    <source>
        <dbReference type="ARBA" id="ARBA00009457"/>
    </source>
</evidence>
<dbReference type="OrthoDB" id="340608at2759"/>
<evidence type="ECO:0000256" key="1">
    <source>
        <dbReference type="ARBA" id="ARBA00004141"/>
    </source>
</evidence>
<keyword evidence="9" id="KW-1185">Reference proteome</keyword>
<evidence type="ECO:0000313" key="8">
    <source>
        <dbReference type="EMBL" id="KAJ5072713.1"/>
    </source>
</evidence>
<proteinExistence type="inferred from homology"/>
<comment type="similarity">
    <text evidence="2 6">Belongs to the CDC50/LEM3 family.</text>
</comment>
<evidence type="ECO:0000256" key="3">
    <source>
        <dbReference type="ARBA" id="ARBA00022692"/>
    </source>
</evidence>